<accession>A0A3M8CP58</accession>
<reference evidence="4 5" key="1">
    <citation type="submission" date="2018-10" db="EMBL/GenBank/DDBJ databases">
        <title>Phylogenomics of Brevibacillus.</title>
        <authorList>
            <person name="Dunlap C."/>
        </authorList>
    </citation>
    <scope>NUCLEOTIDE SEQUENCE [LARGE SCALE GENOMIC DNA]</scope>
    <source>
        <strain evidence="4 5">JCM 12215</strain>
    </source>
</reference>
<dbReference type="Gene3D" id="2.60.40.3490">
    <property type="match status" value="1"/>
</dbReference>
<dbReference type="RefSeq" id="WP_122907026.1">
    <property type="nucleotide sequence ID" value="NZ_CBCSBE010000022.1"/>
</dbReference>
<comment type="caution">
    <text evidence="4">The sequence shown here is derived from an EMBL/GenBank/DDBJ whole genome shotgun (WGS) entry which is preliminary data.</text>
</comment>
<evidence type="ECO:0000256" key="1">
    <source>
        <dbReference type="SAM" id="MobiDB-lite"/>
    </source>
</evidence>
<evidence type="ECO:0000313" key="5">
    <source>
        <dbReference type="Proteomes" id="UP000282028"/>
    </source>
</evidence>
<dbReference type="InterPro" id="IPR036582">
    <property type="entry name" value="Mao_N_sf"/>
</dbReference>
<keyword evidence="2" id="KW-0732">Signal</keyword>
<feature type="signal peptide" evidence="2">
    <location>
        <begin position="1"/>
        <end position="19"/>
    </location>
</feature>
<feature type="domain" description="Copper amine oxidase-like N-terminal" evidence="3">
    <location>
        <begin position="577"/>
        <end position="679"/>
    </location>
</feature>
<feature type="region of interest" description="Disordered" evidence="1">
    <location>
        <begin position="148"/>
        <end position="173"/>
    </location>
</feature>
<dbReference type="Gene3D" id="3.30.457.10">
    <property type="entry name" value="Copper amine oxidase-like, N-terminal domain"/>
    <property type="match status" value="1"/>
</dbReference>
<dbReference type="AlphaFoldDB" id="A0A3M8CP58"/>
<evidence type="ECO:0000256" key="2">
    <source>
        <dbReference type="SAM" id="SignalP"/>
    </source>
</evidence>
<organism evidence="4 5">
    <name type="scientific">Brevibacillus invocatus</name>
    <dbReference type="NCBI Taxonomy" id="173959"/>
    <lineage>
        <taxon>Bacteria</taxon>
        <taxon>Bacillati</taxon>
        <taxon>Bacillota</taxon>
        <taxon>Bacilli</taxon>
        <taxon>Bacillales</taxon>
        <taxon>Paenibacillaceae</taxon>
        <taxon>Brevibacillus</taxon>
    </lineage>
</organism>
<evidence type="ECO:0000313" key="4">
    <source>
        <dbReference type="EMBL" id="RNB77241.1"/>
    </source>
</evidence>
<dbReference type="InterPro" id="IPR021256">
    <property type="entry name" value="DUF2808"/>
</dbReference>
<dbReference type="Pfam" id="PF07833">
    <property type="entry name" value="Cu_amine_oxidN1"/>
    <property type="match status" value="1"/>
</dbReference>
<protein>
    <submittedName>
        <fullName evidence="4">Copper amine oxidase N-terminal domain-containing protein</fullName>
    </submittedName>
</protein>
<feature type="chain" id="PRO_5038743288" evidence="2">
    <location>
        <begin position="20"/>
        <end position="680"/>
    </location>
</feature>
<name>A0A3M8CP58_9BACL</name>
<evidence type="ECO:0000259" key="3">
    <source>
        <dbReference type="Pfam" id="PF07833"/>
    </source>
</evidence>
<dbReference type="OrthoDB" id="2474314at2"/>
<dbReference type="InterPro" id="IPR012854">
    <property type="entry name" value="Cu_amine_oxidase-like_N"/>
</dbReference>
<sequence length="680" mass="72866">MRKSLKTGMSVLLATSVLASPIVVLPQAAYALEIEDVSADDTDTEEETEYTFEFEIEKALSSGDEITVRFPSGFTVDKNLRTRDVSLENDDGDEIEIDDVSVSGRNVTIELGERISKNTVLVLTIDYVTNPKSKGDYDITIVTSSESKGDTEEITIGKSSSSSSSSSRFDVSLGKTTAGDNTSVTLGQFNLSSALKEGKYIYVTMPAKDMLPKSISRSDVKVNGERAESVSISSNTILRIEIPEDVDGDKKLKLEFSSSAGIENPSSAGKSYTYEVEYDKKTYRSETFEIKDSSSSSSSSATFDVALSDRSAGARTSYTMDLDLSTKLYSGTDISVEFPSIEMVPPVISSYNVTVNGDQVSGLAVNGNRVSFRTPSGFSSTNSLTIKFAHEAYLINPRTAGSYEMVVKVDGKTYRSKKFEVGNASVVPPAVVDNTTATIALTRATASTPAGLQVGIKGLGLPLTKGKDFIEVVMPAGFRVPAYIPQNAVTVNGVAANYVGVRGQNLVIFPAQDIPAKTAVNVNVLESASIVNPATTGVYSISVYTSEEQGLLFARPINIVALNGVGFKANVASFTKDGKTTALAVAPYTVNGHTLMPASFYRDGLGLSVTWNNTSARIVSGNTTMQFKVGSNVATVNNQNITLPTAVQLKNNIPTIPLRFVMDRSGYQIVYVNGNYIVYK</sequence>
<gene>
    <name evidence="4" type="ORF">EDM52_00170</name>
</gene>
<keyword evidence="5" id="KW-1185">Reference proteome</keyword>
<dbReference type="Pfam" id="PF10989">
    <property type="entry name" value="DUF2808"/>
    <property type="match status" value="1"/>
</dbReference>
<dbReference type="EMBL" id="RHHR01000001">
    <property type="protein sequence ID" value="RNB77241.1"/>
    <property type="molecule type" value="Genomic_DNA"/>
</dbReference>
<proteinExistence type="predicted"/>
<dbReference type="SUPFAM" id="SSF55383">
    <property type="entry name" value="Copper amine oxidase, domain N"/>
    <property type="match status" value="2"/>
</dbReference>
<dbReference type="Proteomes" id="UP000282028">
    <property type="component" value="Unassembled WGS sequence"/>
</dbReference>
<dbReference type="InterPro" id="IPR038480">
    <property type="entry name" value="YuaB-like_sf"/>
</dbReference>